<dbReference type="OrthoDB" id="3245901at2759"/>
<dbReference type="AlphaFoldDB" id="A0A067TD35"/>
<sequence length="144" mass="16507">MSTSKPPKASHAPYTRLPPNDEVIRKRWDHSLEELIFDPRDMSKMTAQLRRPIYISSLEAHVDELHSFMDKFGYSHIMESDLKPFKGLRHKSAKSFLSALQYDISVFKAKISNLDVAISSMEQAQHTSDFEAGYQLYATKQCAP</sequence>
<dbReference type="EMBL" id="KL142371">
    <property type="protein sequence ID" value="KDR81120.1"/>
    <property type="molecule type" value="Genomic_DNA"/>
</dbReference>
<proteinExistence type="predicted"/>
<dbReference type="HOGENOM" id="CLU_1796621_0_0_1"/>
<organism evidence="1 2">
    <name type="scientific">Galerina marginata (strain CBS 339.88)</name>
    <dbReference type="NCBI Taxonomy" id="685588"/>
    <lineage>
        <taxon>Eukaryota</taxon>
        <taxon>Fungi</taxon>
        <taxon>Dikarya</taxon>
        <taxon>Basidiomycota</taxon>
        <taxon>Agaricomycotina</taxon>
        <taxon>Agaricomycetes</taxon>
        <taxon>Agaricomycetidae</taxon>
        <taxon>Agaricales</taxon>
        <taxon>Agaricineae</taxon>
        <taxon>Strophariaceae</taxon>
        <taxon>Galerina</taxon>
    </lineage>
</organism>
<accession>A0A067TD35</accession>
<dbReference type="Proteomes" id="UP000027222">
    <property type="component" value="Unassembled WGS sequence"/>
</dbReference>
<protein>
    <submittedName>
        <fullName evidence="1">Uncharacterized protein</fullName>
    </submittedName>
</protein>
<name>A0A067TD35_GALM3</name>
<gene>
    <name evidence="1" type="ORF">GALMADRAFT_136170</name>
</gene>
<evidence type="ECO:0000313" key="1">
    <source>
        <dbReference type="EMBL" id="KDR81120.1"/>
    </source>
</evidence>
<reference evidence="2" key="1">
    <citation type="journal article" date="2014" name="Proc. Natl. Acad. Sci. U.S.A.">
        <title>Extensive sampling of basidiomycete genomes demonstrates inadequacy of the white-rot/brown-rot paradigm for wood decay fungi.</title>
        <authorList>
            <person name="Riley R."/>
            <person name="Salamov A.A."/>
            <person name="Brown D.W."/>
            <person name="Nagy L.G."/>
            <person name="Floudas D."/>
            <person name="Held B.W."/>
            <person name="Levasseur A."/>
            <person name="Lombard V."/>
            <person name="Morin E."/>
            <person name="Otillar R."/>
            <person name="Lindquist E.A."/>
            <person name="Sun H."/>
            <person name="LaButti K.M."/>
            <person name="Schmutz J."/>
            <person name="Jabbour D."/>
            <person name="Luo H."/>
            <person name="Baker S.E."/>
            <person name="Pisabarro A.G."/>
            <person name="Walton J.D."/>
            <person name="Blanchette R.A."/>
            <person name="Henrissat B."/>
            <person name="Martin F."/>
            <person name="Cullen D."/>
            <person name="Hibbett D.S."/>
            <person name="Grigoriev I.V."/>
        </authorList>
    </citation>
    <scope>NUCLEOTIDE SEQUENCE [LARGE SCALE GENOMIC DNA]</scope>
    <source>
        <strain evidence="2">CBS 339.88</strain>
    </source>
</reference>
<evidence type="ECO:0000313" key="2">
    <source>
        <dbReference type="Proteomes" id="UP000027222"/>
    </source>
</evidence>
<keyword evidence="2" id="KW-1185">Reference proteome</keyword>